<comment type="caution">
    <text evidence="2">The sequence shown here is derived from an EMBL/GenBank/DDBJ whole genome shotgun (WGS) entry which is preliminary data.</text>
</comment>
<keyword evidence="3" id="KW-1185">Reference proteome</keyword>
<evidence type="ECO:0000313" key="2">
    <source>
        <dbReference type="EMBL" id="GIH97948.1"/>
    </source>
</evidence>
<dbReference type="Proteomes" id="UP000619788">
    <property type="component" value="Unassembled WGS sequence"/>
</dbReference>
<accession>A0A8J3SYR4</accession>
<dbReference type="PROSITE" id="PS51257">
    <property type="entry name" value="PROKAR_LIPOPROTEIN"/>
    <property type="match status" value="1"/>
</dbReference>
<evidence type="ECO:0000313" key="3">
    <source>
        <dbReference type="Proteomes" id="UP000619788"/>
    </source>
</evidence>
<protein>
    <recommendedName>
        <fullName evidence="4">Peptidase inhibitor family I36</fullName>
    </recommendedName>
</protein>
<dbReference type="AlphaFoldDB" id="A0A8J3SYR4"/>
<feature type="chain" id="PRO_5035182793" description="Peptidase inhibitor family I36" evidence="1">
    <location>
        <begin position="33"/>
        <end position="130"/>
    </location>
</feature>
<gene>
    <name evidence="2" type="ORF">Psi01_85780</name>
</gene>
<keyword evidence="1" id="KW-0732">Signal</keyword>
<evidence type="ECO:0000256" key="1">
    <source>
        <dbReference type="SAM" id="SignalP"/>
    </source>
</evidence>
<dbReference type="RefSeq" id="WP_204069919.1">
    <property type="nucleotide sequence ID" value="NZ_BOOJ01000117.1"/>
</dbReference>
<feature type="signal peptide" evidence="1">
    <location>
        <begin position="1"/>
        <end position="32"/>
    </location>
</feature>
<dbReference type="EMBL" id="BOOJ01000117">
    <property type="protein sequence ID" value="GIH97948.1"/>
    <property type="molecule type" value="Genomic_DNA"/>
</dbReference>
<sequence length="130" mass="13870">MSSPLRRRIAVLATTTLIATGLSVITAGPAAASGCSTPPCGRVENKTSTYIRVRWKNDDSDPWSYASLAPGKGMGGWWHSPKRDIDGFYAPKNCRTAYSVTAGSQYHVYGGWVKVSSNQTAKVVSVTCPG</sequence>
<proteinExistence type="predicted"/>
<name>A0A8J3SYR4_9ACTN</name>
<organism evidence="2 3">
    <name type="scientific">Planobispora siamensis</name>
    <dbReference type="NCBI Taxonomy" id="936338"/>
    <lineage>
        <taxon>Bacteria</taxon>
        <taxon>Bacillati</taxon>
        <taxon>Actinomycetota</taxon>
        <taxon>Actinomycetes</taxon>
        <taxon>Streptosporangiales</taxon>
        <taxon>Streptosporangiaceae</taxon>
        <taxon>Planobispora</taxon>
    </lineage>
</organism>
<reference evidence="2 3" key="1">
    <citation type="submission" date="2021-01" db="EMBL/GenBank/DDBJ databases">
        <title>Whole genome shotgun sequence of Planobispora siamensis NBRC 107568.</title>
        <authorList>
            <person name="Komaki H."/>
            <person name="Tamura T."/>
        </authorList>
    </citation>
    <scope>NUCLEOTIDE SEQUENCE [LARGE SCALE GENOMIC DNA]</scope>
    <source>
        <strain evidence="2 3">NBRC 107568</strain>
    </source>
</reference>
<evidence type="ECO:0008006" key="4">
    <source>
        <dbReference type="Google" id="ProtNLM"/>
    </source>
</evidence>